<evidence type="ECO:0000259" key="8">
    <source>
        <dbReference type="Pfam" id="PF17917"/>
    </source>
</evidence>
<dbReference type="GO" id="GO:0003964">
    <property type="term" value="F:RNA-directed DNA polymerase activity"/>
    <property type="evidence" value="ECO:0007669"/>
    <property type="project" value="UniProtKB-KW"/>
</dbReference>
<reference evidence="10" key="1">
    <citation type="journal article" date="2019" name="Plant Biotechnol. J.">
        <title>Genome sequencing of the Australian wild diploid species Gossypium australe highlights disease resistance and delayed gland morphogenesis.</title>
        <authorList>
            <person name="Cai Y."/>
            <person name="Cai X."/>
            <person name="Wang Q."/>
            <person name="Wang P."/>
            <person name="Zhang Y."/>
            <person name="Cai C."/>
            <person name="Xu Y."/>
            <person name="Wang K."/>
            <person name="Zhou Z."/>
            <person name="Wang C."/>
            <person name="Geng S."/>
            <person name="Li B."/>
            <person name="Dong Q."/>
            <person name="Hou Y."/>
            <person name="Wang H."/>
            <person name="Ai P."/>
            <person name="Liu Z."/>
            <person name="Yi F."/>
            <person name="Sun M."/>
            <person name="An G."/>
            <person name="Cheng J."/>
            <person name="Zhang Y."/>
            <person name="Shi Q."/>
            <person name="Xie Y."/>
            <person name="Shi X."/>
            <person name="Chang Y."/>
            <person name="Huang F."/>
            <person name="Chen Y."/>
            <person name="Hong S."/>
            <person name="Mi L."/>
            <person name="Sun Q."/>
            <person name="Zhang L."/>
            <person name="Zhou B."/>
            <person name="Peng R."/>
            <person name="Zhang X."/>
            <person name="Liu F."/>
        </authorList>
    </citation>
    <scope>NUCLEOTIDE SEQUENCE [LARGE SCALE GENOMIC DNA]</scope>
    <source>
        <strain evidence="10">cv. PA1801</strain>
    </source>
</reference>
<gene>
    <name evidence="9" type="ORF">EPI10_031296</name>
</gene>
<dbReference type="InterPro" id="IPR041373">
    <property type="entry name" value="RT_RNaseH"/>
</dbReference>
<dbReference type="GO" id="GO:0016787">
    <property type="term" value="F:hydrolase activity"/>
    <property type="evidence" value="ECO:0007669"/>
    <property type="project" value="UniProtKB-KW"/>
</dbReference>
<proteinExistence type="predicted"/>
<keyword evidence="1" id="KW-0808">Transferase</keyword>
<evidence type="ECO:0000256" key="3">
    <source>
        <dbReference type="ARBA" id="ARBA00022722"/>
    </source>
</evidence>
<dbReference type="Pfam" id="PF00078">
    <property type="entry name" value="RVT_1"/>
    <property type="match status" value="1"/>
</dbReference>
<dbReference type="InterPro" id="IPR043128">
    <property type="entry name" value="Rev_trsase/Diguanyl_cyclase"/>
</dbReference>
<keyword evidence="2" id="KW-0548">Nucleotidyltransferase</keyword>
<dbReference type="InterPro" id="IPR050951">
    <property type="entry name" value="Retrovirus_Pol_polyprotein"/>
</dbReference>
<dbReference type="EMBL" id="SMMG02000001">
    <property type="protein sequence ID" value="KAA3487476.1"/>
    <property type="molecule type" value="Genomic_DNA"/>
</dbReference>
<dbReference type="CDD" id="cd01647">
    <property type="entry name" value="RT_LTR"/>
    <property type="match status" value="1"/>
</dbReference>
<evidence type="ECO:0000313" key="10">
    <source>
        <dbReference type="Proteomes" id="UP000325315"/>
    </source>
</evidence>
<dbReference type="SUPFAM" id="SSF56672">
    <property type="entry name" value="DNA/RNA polymerases"/>
    <property type="match status" value="1"/>
</dbReference>
<dbReference type="PANTHER" id="PTHR37984:SF5">
    <property type="entry name" value="PROTEIN NYNRIN-LIKE"/>
    <property type="match status" value="1"/>
</dbReference>
<keyword evidence="5" id="KW-0378">Hydrolase</keyword>
<evidence type="ECO:0000256" key="2">
    <source>
        <dbReference type="ARBA" id="ARBA00022695"/>
    </source>
</evidence>
<dbReference type="Gene3D" id="3.10.10.10">
    <property type="entry name" value="HIV Type 1 Reverse Transcriptase, subunit A, domain 1"/>
    <property type="match status" value="2"/>
</dbReference>
<evidence type="ECO:0000256" key="6">
    <source>
        <dbReference type="ARBA" id="ARBA00022918"/>
    </source>
</evidence>
<evidence type="ECO:0000256" key="1">
    <source>
        <dbReference type="ARBA" id="ARBA00022679"/>
    </source>
</evidence>
<keyword evidence="6" id="KW-0695">RNA-directed DNA polymerase</keyword>
<feature type="domain" description="Reverse transcriptase" evidence="7">
    <location>
        <begin position="303"/>
        <end position="396"/>
    </location>
</feature>
<dbReference type="CDD" id="cd09274">
    <property type="entry name" value="RNase_HI_RT_Ty3"/>
    <property type="match status" value="1"/>
</dbReference>
<comment type="caution">
    <text evidence="9">The sequence shown here is derived from an EMBL/GenBank/DDBJ whole genome shotgun (WGS) entry which is preliminary data.</text>
</comment>
<keyword evidence="10" id="KW-1185">Reference proteome</keyword>
<name>A0A5B6X1C2_9ROSI</name>
<sequence length="550" mass="62799">MGQGQRAPGRGVSQTEVRQLALVYAARHREDRDASDVITVRYLYLIASSVSKNLGITVESSTSEVTILSPLGQSVQFSKLYKDVPLVVQGTVFLADLIELPFKEFDIILGMDRLDCATKRVTLRTEEDEEMVVTGEWREYLSHVIFALVAEKLVRKRCDAYLAYGSTTASRNSSIGDIRTVKDFSDVFPEALPGLPLDREVEYGIELLPSTASVFITPYRMAPKELTELKAQLQELLDRGVICLSVSPWGAPVLFITKKDGTMRMCIAYRQLNKLTIENKYLLPRIDDLFDQVKETNVHKTAFRTWYGHYEFLVMPFGLTNAPTAFMDLMNLVFQPHLDRFIVVFIDDILVCSKTEEEYDEHLRVLCEETFQGYAVSAEGIRVDPRKIKAMLDWKQPKNVSEIRSFLSLAGYYHRFFEGFSLIATPLTKLLRKGVPFVWTDAQQSSFEKLKSILTQASVLIQPESEKEFDASHNGLVCILMQDGKVVAYASHQLKIHEGNYPTHDLELAAMVFTLKIYRHYLYGEKCSIYTDHKSLKYLLTQKELNLRQR</sequence>
<evidence type="ECO:0000313" key="9">
    <source>
        <dbReference type="EMBL" id="KAA3487476.1"/>
    </source>
</evidence>
<dbReference type="Pfam" id="PF08284">
    <property type="entry name" value="RVP_2"/>
    <property type="match status" value="1"/>
</dbReference>
<keyword evidence="4" id="KW-0255">Endonuclease</keyword>
<keyword evidence="3" id="KW-0540">Nuclease</keyword>
<dbReference type="Gene3D" id="3.30.70.270">
    <property type="match status" value="3"/>
</dbReference>
<dbReference type="Proteomes" id="UP000325315">
    <property type="component" value="Unassembled WGS sequence"/>
</dbReference>
<dbReference type="InterPro" id="IPR000477">
    <property type="entry name" value="RT_dom"/>
</dbReference>
<dbReference type="CDD" id="cd00303">
    <property type="entry name" value="retropepsin_like"/>
    <property type="match status" value="1"/>
</dbReference>
<dbReference type="Pfam" id="PF17917">
    <property type="entry name" value="RT_RNaseH"/>
    <property type="match status" value="1"/>
</dbReference>
<dbReference type="AlphaFoldDB" id="A0A5B6X1C2"/>
<feature type="domain" description="Reverse transcriptase RNase H-like" evidence="8">
    <location>
        <begin position="469"/>
        <end position="548"/>
    </location>
</feature>
<dbReference type="FunFam" id="3.30.70.270:FF:000020">
    <property type="entry name" value="Transposon Tf2-6 polyprotein-like Protein"/>
    <property type="match status" value="1"/>
</dbReference>
<evidence type="ECO:0000259" key="7">
    <source>
        <dbReference type="Pfam" id="PF00078"/>
    </source>
</evidence>
<dbReference type="OrthoDB" id="1733657at2759"/>
<evidence type="ECO:0000256" key="5">
    <source>
        <dbReference type="ARBA" id="ARBA00022801"/>
    </source>
</evidence>
<evidence type="ECO:0000256" key="4">
    <source>
        <dbReference type="ARBA" id="ARBA00022759"/>
    </source>
</evidence>
<dbReference type="GO" id="GO:0004519">
    <property type="term" value="F:endonuclease activity"/>
    <property type="evidence" value="ECO:0007669"/>
    <property type="project" value="UniProtKB-KW"/>
</dbReference>
<dbReference type="InterPro" id="IPR043502">
    <property type="entry name" value="DNA/RNA_pol_sf"/>
</dbReference>
<dbReference type="PANTHER" id="PTHR37984">
    <property type="entry name" value="PROTEIN CBG26694"/>
    <property type="match status" value="1"/>
</dbReference>
<accession>A0A5B6X1C2</accession>
<organism evidence="9 10">
    <name type="scientific">Gossypium australe</name>
    <dbReference type="NCBI Taxonomy" id="47621"/>
    <lineage>
        <taxon>Eukaryota</taxon>
        <taxon>Viridiplantae</taxon>
        <taxon>Streptophyta</taxon>
        <taxon>Embryophyta</taxon>
        <taxon>Tracheophyta</taxon>
        <taxon>Spermatophyta</taxon>
        <taxon>Magnoliopsida</taxon>
        <taxon>eudicotyledons</taxon>
        <taxon>Gunneridae</taxon>
        <taxon>Pentapetalae</taxon>
        <taxon>rosids</taxon>
        <taxon>malvids</taxon>
        <taxon>Malvales</taxon>
        <taxon>Malvaceae</taxon>
        <taxon>Malvoideae</taxon>
        <taxon>Gossypium</taxon>
    </lineage>
</organism>
<protein>
    <submittedName>
        <fullName evidence="9">DNA/RNA polymerases superfamily protein</fullName>
    </submittedName>
</protein>